<evidence type="ECO:0000256" key="2">
    <source>
        <dbReference type="ARBA" id="ARBA00007145"/>
    </source>
</evidence>
<dbReference type="GO" id="GO:0005737">
    <property type="term" value="C:cytoplasm"/>
    <property type="evidence" value="ECO:0007669"/>
    <property type="project" value="InterPro"/>
</dbReference>
<dbReference type="GO" id="GO:0004359">
    <property type="term" value="F:glutaminase activity"/>
    <property type="evidence" value="ECO:0007669"/>
    <property type="project" value="InterPro"/>
</dbReference>
<dbReference type="Gramene" id="EME30430">
    <property type="protein sequence ID" value="EME30430"/>
    <property type="gene ID" value="Gasu_23340"/>
</dbReference>
<keyword evidence="3 8" id="KW-0436">Ligase</keyword>
<reference evidence="11" key="1">
    <citation type="journal article" date="2013" name="Science">
        <title>Gene transfer from bacteria and archaea facilitated evolution of an extremophilic eukaryote.</title>
        <authorList>
            <person name="Schonknecht G."/>
            <person name="Chen W.H."/>
            <person name="Ternes C.M."/>
            <person name="Barbier G.G."/>
            <person name="Shrestha R.P."/>
            <person name="Stanke M."/>
            <person name="Brautigam A."/>
            <person name="Baker B.J."/>
            <person name="Banfield J.F."/>
            <person name="Garavito R.M."/>
            <person name="Carr K."/>
            <person name="Wilkerson C."/>
            <person name="Rensing S.A."/>
            <person name="Gagneul D."/>
            <person name="Dickenson N.E."/>
            <person name="Oesterhelt C."/>
            <person name="Lercher M.J."/>
            <person name="Weber A.P."/>
        </authorList>
    </citation>
    <scope>NUCLEOTIDE SEQUENCE [LARGE SCALE GENOMIC DNA]</scope>
    <source>
        <strain evidence="11">074W</strain>
    </source>
</reference>
<dbReference type="FunFam" id="3.60.110.10:FF:000003">
    <property type="entry name" value="Glutamine-dependent NAD(+) synthetase"/>
    <property type="match status" value="1"/>
</dbReference>
<dbReference type="GO" id="GO:0009435">
    <property type="term" value="P:NAD+ biosynthetic process"/>
    <property type="evidence" value="ECO:0007669"/>
    <property type="project" value="UniProtKB-UniRule"/>
</dbReference>
<keyword evidence="4 8" id="KW-0547">Nucleotide-binding</keyword>
<dbReference type="OrthoDB" id="2020662at2759"/>
<dbReference type="Proteomes" id="UP000030680">
    <property type="component" value="Unassembled WGS sequence"/>
</dbReference>
<dbReference type="OMA" id="TSQEVCN"/>
<evidence type="ECO:0000256" key="6">
    <source>
        <dbReference type="ARBA" id="ARBA00023027"/>
    </source>
</evidence>
<evidence type="ECO:0000256" key="7">
    <source>
        <dbReference type="ARBA" id="ARBA00052340"/>
    </source>
</evidence>
<dbReference type="InterPro" id="IPR014445">
    <property type="entry name" value="Gln-dep_NAD_synthase"/>
</dbReference>
<dbReference type="GO" id="GO:0003952">
    <property type="term" value="F:NAD+ synthase (glutamine-hydrolyzing) activity"/>
    <property type="evidence" value="ECO:0007669"/>
    <property type="project" value="UniProtKB-UniRule"/>
</dbReference>
<protein>
    <recommendedName>
        <fullName evidence="8">Glutamine-dependent NAD(+) synthetase</fullName>
        <ecNumber evidence="8">6.3.5.1</ecNumber>
    </recommendedName>
    <alternativeName>
        <fullName evidence="8">NAD(+) synthase [glutamine-hydrolyzing]</fullName>
    </alternativeName>
</protein>
<dbReference type="FunFam" id="3.40.50.620:FF:000036">
    <property type="entry name" value="Glutamine-dependent NAD(+) synthetase"/>
    <property type="match status" value="1"/>
</dbReference>
<dbReference type="GeneID" id="17089160"/>
<evidence type="ECO:0000256" key="8">
    <source>
        <dbReference type="PIRNR" id="PIRNR006630"/>
    </source>
</evidence>
<dbReference type="PANTHER" id="PTHR23090:SF9">
    <property type="entry name" value="GLUTAMINE-DEPENDENT NAD(+) SYNTHETASE"/>
    <property type="match status" value="1"/>
</dbReference>
<evidence type="ECO:0000313" key="11">
    <source>
        <dbReference type="Proteomes" id="UP000030680"/>
    </source>
</evidence>
<accession>M2X241</accession>
<dbReference type="AlphaFoldDB" id="M2X241"/>
<dbReference type="STRING" id="130081.M2X241"/>
<evidence type="ECO:0000259" key="9">
    <source>
        <dbReference type="PROSITE" id="PS50263"/>
    </source>
</evidence>
<dbReference type="InterPro" id="IPR014729">
    <property type="entry name" value="Rossmann-like_a/b/a_fold"/>
</dbReference>
<keyword evidence="6 8" id="KW-0520">NAD</keyword>
<dbReference type="EC" id="6.3.5.1" evidence="8"/>
<dbReference type="SUPFAM" id="SSF52402">
    <property type="entry name" value="Adenine nucleotide alpha hydrolases-like"/>
    <property type="match status" value="1"/>
</dbReference>
<dbReference type="GO" id="GO:0005524">
    <property type="term" value="F:ATP binding"/>
    <property type="evidence" value="ECO:0007669"/>
    <property type="project" value="UniProtKB-UniRule"/>
</dbReference>
<name>M2X241_GALSU</name>
<dbReference type="PROSITE" id="PS50263">
    <property type="entry name" value="CN_HYDROLASE"/>
    <property type="match status" value="1"/>
</dbReference>
<dbReference type="InterPro" id="IPR022310">
    <property type="entry name" value="NAD/GMP_synthase"/>
</dbReference>
<proteinExistence type="inferred from homology"/>
<dbReference type="UniPathway" id="UPA00253">
    <property type="reaction ID" value="UER00334"/>
</dbReference>
<gene>
    <name evidence="10" type="ORF">Gasu_23340</name>
</gene>
<evidence type="ECO:0000256" key="1">
    <source>
        <dbReference type="ARBA" id="ARBA00005188"/>
    </source>
</evidence>
<organism evidence="10 11">
    <name type="scientific">Galdieria sulphuraria</name>
    <name type="common">Red alga</name>
    <dbReference type="NCBI Taxonomy" id="130081"/>
    <lineage>
        <taxon>Eukaryota</taxon>
        <taxon>Rhodophyta</taxon>
        <taxon>Bangiophyceae</taxon>
        <taxon>Galdieriales</taxon>
        <taxon>Galdieriaceae</taxon>
        <taxon>Galdieria</taxon>
    </lineage>
</organism>
<dbReference type="InterPro" id="IPR036526">
    <property type="entry name" value="C-N_Hydrolase_sf"/>
</dbReference>
<comment type="catalytic activity">
    <reaction evidence="7 8">
        <text>deamido-NAD(+) + L-glutamine + ATP + H2O = L-glutamate + AMP + diphosphate + NAD(+) + H(+)</text>
        <dbReference type="Rhea" id="RHEA:24384"/>
        <dbReference type="ChEBI" id="CHEBI:15377"/>
        <dbReference type="ChEBI" id="CHEBI:15378"/>
        <dbReference type="ChEBI" id="CHEBI:29985"/>
        <dbReference type="ChEBI" id="CHEBI:30616"/>
        <dbReference type="ChEBI" id="CHEBI:33019"/>
        <dbReference type="ChEBI" id="CHEBI:57540"/>
        <dbReference type="ChEBI" id="CHEBI:58359"/>
        <dbReference type="ChEBI" id="CHEBI:58437"/>
        <dbReference type="ChEBI" id="CHEBI:456215"/>
        <dbReference type="EC" id="6.3.5.1"/>
    </reaction>
</comment>
<comment type="pathway">
    <text evidence="1 8">Cofactor biosynthesis; NAD(+) biosynthesis; NAD(+) from deamido-NAD(+) (L-Gln route): step 1/1.</text>
</comment>
<comment type="similarity">
    <text evidence="2 8">In the C-terminal section; belongs to the NAD synthetase family.</text>
</comment>
<evidence type="ECO:0000313" key="10">
    <source>
        <dbReference type="EMBL" id="EME30430.1"/>
    </source>
</evidence>
<dbReference type="SUPFAM" id="SSF56317">
    <property type="entry name" value="Carbon-nitrogen hydrolase"/>
    <property type="match status" value="1"/>
</dbReference>
<dbReference type="Pfam" id="PF00795">
    <property type="entry name" value="CN_hydrolase"/>
    <property type="match status" value="1"/>
</dbReference>
<evidence type="ECO:0000256" key="3">
    <source>
        <dbReference type="ARBA" id="ARBA00022598"/>
    </source>
</evidence>
<dbReference type="KEGG" id="gsl:Gasu_23340"/>
<dbReference type="Gene3D" id="3.60.110.10">
    <property type="entry name" value="Carbon-nitrogen hydrolase"/>
    <property type="match status" value="1"/>
</dbReference>
<dbReference type="InterPro" id="IPR003010">
    <property type="entry name" value="C-N_Hydrolase"/>
</dbReference>
<dbReference type="HAMAP" id="MF_02090">
    <property type="entry name" value="NadE_glutamine_dep"/>
    <property type="match status" value="1"/>
</dbReference>
<dbReference type="EMBL" id="KB454500">
    <property type="protein sequence ID" value="EME30430.1"/>
    <property type="molecule type" value="Genomic_DNA"/>
</dbReference>
<dbReference type="Gene3D" id="3.40.50.620">
    <property type="entry name" value="HUPs"/>
    <property type="match status" value="1"/>
</dbReference>
<dbReference type="CDD" id="cd07570">
    <property type="entry name" value="GAT_Gln-NAD-synth"/>
    <property type="match status" value="1"/>
</dbReference>
<dbReference type="CDD" id="cd00553">
    <property type="entry name" value="NAD_synthase"/>
    <property type="match status" value="1"/>
</dbReference>
<evidence type="ECO:0000256" key="5">
    <source>
        <dbReference type="ARBA" id="ARBA00022840"/>
    </source>
</evidence>
<dbReference type="eggNOG" id="KOG2303">
    <property type="taxonomic scope" value="Eukaryota"/>
</dbReference>
<sequence>MTRLATIATCNLNQWAMDFQGNLKRIQQSIVEAKEKGARYRVGPELEITGYSCEDHFLEPDTFQHSWEVVAELIASGVTEGMLVDVGLPILHRSVSYNCRCLICDRHIVLLRPKLFLADDGNYRESRWFRAWKRRSVLEQYKLPEVIVNITGQTTCPFGEAVIEVEDTSLAVETCEELFTVDSPHIKYVLNGVEILANGSGSHHHLRKLDQRLSLIRGATSKGGGVYLYSNQLGCDGGRLYFDGCACICVNGELVAQGSQFSLETEVEVIVGVVDLDEVTSHRVALASLGVQAAEMEDITRITLAGFYLCSSLDNSVVNTVPSQPIQVRIHHPMEEIALGPACWLWDYLRRSGASGFFLPLSGGADSSSTAAIVGSMCQLLCRAVQKGSISVLEDIRRVCGEPHDSKYVPTDARELASRIFHTCFMGTKNSSKDTRERSKVLAKDIGAYHLDIHLDIVVDAMVKLFCLVFGEDKEPRFKVYGGSETENLALQNIQARIRMVIAYFFAQMLPFIRGRKGGALLVLGSANVDEGLRGYLTKYDCSSADINPIGGISKVDLKAFLSFAAKPLEENGLGYASLKSVTEAPPTAELEPITASYTQTDEADMGMTYEELTWYGRLRKLSRCGPVSMFCKLSKVWKHLSYTQVADKVSFLFIYMKSGSNIFQVKFFFRMYSINRHKMTTLTPSYHAENYSPEDNRYDLRPFLYNIRWQWQFSKIDQLVQKWQFTQSNTNRKE</sequence>
<keyword evidence="5 8" id="KW-0067">ATP-binding</keyword>
<keyword evidence="11" id="KW-1185">Reference proteome</keyword>
<dbReference type="Pfam" id="PF02540">
    <property type="entry name" value="NAD_synthase"/>
    <property type="match status" value="1"/>
</dbReference>
<dbReference type="RefSeq" id="XP_005706950.1">
    <property type="nucleotide sequence ID" value="XM_005706893.1"/>
</dbReference>
<feature type="domain" description="CN hydrolase" evidence="9">
    <location>
        <begin position="5"/>
        <end position="276"/>
    </location>
</feature>
<dbReference type="PIRSF" id="PIRSF006630">
    <property type="entry name" value="NADS_GAT"/>
    <property type="match status" value="1"/>
</dbReference>
<evidence type="ECO:0000256" key="4">
    <source>
        <dbReference type="ARBA" id="ARBA00022741"/>
    </source>
</evidence>
<dbReference type="InterPro" id="IPR003694">
    <property type="entry name" value="NAD_synthase"/>
</dbReference>
<dbReference type="PANTHER" id="PTHR23090">
    <property type="entry name" value="NH 3 /GLUTAMINE-DEPENDENT NAD + SYNTHETASE"/>
    <property type="match status" value="1"/>
</dbReference>